<evidence type="ECO:0000256" key="1">
    <source>
        <dbReference type="ARBA" id="ARBA00012797"/>
    </source>
</evidence>
<keyword evidence="4" id="KW-0949">S-adenosyl-L-methionine</keyword>
<feature type="region of interest" description="Disordered" evidence="6">
    <location>
        <begin position="1"/>
        <end position="32"/>
    </location>
</feature>
<dbReference type="AlphaFoldDB" id="A0AAV2H1C1"/>
<evidence type="ECO:0000313" key="8">
    <source>
        <dbReference type="EMBL" id="CAL1527450.1"/>
    </source>
</evidence>
<evidence type="ECO:0000256" key="5">
    <source>
        <dbReference type="ARBA" id="ARBA00048434"/>
    </source>
</evidence>
<comment type="catalytic activity">
    <reaction evidence="5">
        <text>guanosine(9) in tRNA + S-adenosyl-L-methionine = N(1)-methylguanosine(9) in tRNA + S-adenosyl-L-homocysteine + H(+)</text>
        <dbReference type="Rhea" id="RHEA:43156"/>
        <dbReference type="Rhea" id="RHEA-COMP:10367"/>
        <dbReference type="Rhea" id="RHEA-COMP:10368"/>
        <dbReference type="ChEBI" id="CHEBI:15378"/>
        <dbReference type="ChEBI" id="CHEBI:57856"/>
        <dbReference type="ChEBI" id="CHEBI:59789"/>
        <dbReference type="ChEBI" id="CHEBI:73542"/>
        <dbReference type="ChEBI" id="CHEBI:74269"/>
        <dbReference type="EC" id="2.1.1.221"/>
    </reaction>
</comment>
<feature type="compositionally biased region" description="Low complexity" evidence="6">
    <location>
        <begin position="342"/>
        <end position="353"/>
    </location>
</feature>
<evidence type="ECO:0000256" key="3">
    <source>
        <dbReference type="ARBA" id="ARBA00022679"/>
    </source>
</evidence>
<dbReference type="GO" id="GO:0000049">
    <property type="term" value="F:tRNA binding"/>
    <property type="evidence" value="ECO:0007669"/>
    <property type="project" value="TreeGrafter"/>
</dbReference>
<organism evidence="8 9">
    <name type="scientific">Lymnaea stagnalis</name>
    <name type="common">Great pond snail</name>
    <name type="synonym">Helix stagnalis</name>
    <dbReference type="NCBI Taxonomy" id="6523"/>
    <lineage>
        <taxon>Eukaryota</taxon>
        <taxon>Metazoa</taxon>
        <taxon>Spiralia</taxon>
        <taxon>Lophotrochozoa</taxon>
        <taxon>Mollusca</taxon>
        <taxon>Gastropoda</taxon>
        <taxon>Heterobranchia</taxon>
        <taxon>Euthyneura</taxon>
        <taxon>Panpulmonata</taxon>
        <taxon>Hygrophila</taxon>
        <taxon>Lymnaeoidea</taxon>
        <taxon>Lymnaeidae</taxon>
        <taxon>Lymnaea</taxon>
    </lineage>
</organism>
<dbReference type="InterPro" id="IPR038459">
    <property type="entry name" value="MT_TRM10-typ_sf"/>
</dbReference>
<dbReference type="EC" id="2.1.1.221" evidence="1"/>
<keyword evidence="3" id="KW-0808">Transferase</keyword>
<name>A0AAV2H1C1_LYMST</name>
<feature type="domain" description="SAM-dependent MTase TRM10-type" evidence="7">
    <location>
        <begin position="81"/>
        <end position="273"/>
    </location>
</feature>
<dbReference type="PANTHER" id="PTHR13563:SF13">
    <property type="entry name" value="TRNA METHYLTRANSFERASE 10 HOMOLOG A"/>
    <property type="match status" value="1"/>
</dbReference>
<evidence type="ECO:0000313" key="9">
    <source>
        <dbReference type="Proteomes" id="UP001497497"/>
    </source>
</evidence>
<dbReference type="GO" id="GO:0005654">
    <property type="term" value="C:nucleoplasm"/>
    <property type="evidence" value="ECO:0007669"/>
    <property type="project" value="TreeGrafter"/>
</dbReference>
<dbReference type="PROSITE" id="PS51675">
    <property type="entry name" value="SAM_MT_TRM10"/>
    <property type="match status" value="1"/>
</dbReference>
<evidence type="ECO:0000256" key="4">
    <source>
        <dbReference type="ARBA" id="ARBA00022691"/>
    </source>
</evidence>
<feature type="compositionally biased region" description="Polar residues" evidence="6">
    <location>
        <begin position="13"/>
        <end position="24"/>
    </location>
</feature>
<dbReference type="PANTHER" id="PTHR13563">
    <property type="entry name" value="TRNA (GUANINE-9-) METHYLTRANSFERASE"/>
    <property type="match status" value="1"/>
</dbReference>
<keyword evidence="2" id="KW-0489">Methyltransferase</keyword>
<reference evidence="8 9" key="1">
    <citation type="submission" date="2024-04" db="EMBL/GenBank/DDBJ databases">
        <authorList>
            <consortium name="Genoscope - CEA"/>
            <person name="William W."/>
        </authorList>
    </citation>
    <scope>NUCLEOTIDE SEQUENCE [LARGE SCALE GENOMIC DNA]</scope>
</reference>
<evidence type="ECO:0000256" key="2">
    <source>
        <dbReference type="ARBA" id="ARBA00022603"/>
    </source>
</evidence>
<feature type="compositionally biased region" description="Polar residues" evidence="6">
    <location>
        <begin position="320"/>
        <end position="341"/>
    </location>
</feature>
<accession>A0AAV2H1C1</accession>
<keyword evidence="9" id="KW-1185">Reference proteome</keyword>
<proteinExistence type="predicted"/>
<dbReference type="EMBL" id="CAXITT010000018">
    <property type="protein sequence ID" value="CAL1527450.1"/>
    <property type="molecule type" value="Genomic_DNA"/>
</dbReference>
<dbReference type="InterPro" id="IPR028564">
    <property type="entry name" value="MT_TRM10-typ"/>
</dbReference>
<dbReference type="Proteomes" id="UP001497497">
    <property type="component" value="Unassembled WGS sequence"/>
</dbReference>
<evidence type="ECO:0000256" key="6">
    <source>
        <dbReference type="SAM" id="MobiDB-lite"/>
    </source>
</evidence>
<dbReference type="InterPro" id="IPR007356">
    <property type="entry name" value="tRNA_m1G_MeTrfase_euk"/>
</dbReference>
<sequence>MDANTENTDYKSNEVQLLSENSGCPISENDTEKKISKNQLKKQLKREKWLAIKQEKRREAKQKRKLRFAMMREKGEDTGPTRKRLKLNTMRGSSCKIRVVIDLSMDDRMTEKDVNSLTCQLQHSYSANRRAKNPMQLYLCGLDGKTKERLDLIGDYKNWDLYKESRHYEEVFPKENLVYLTSESPNVLTSLSEDKVYIIGGLVDHNKLKGFCHNLAEEKGLAHAQLPISEYLNMKTRKVLAVNHVFSILLRYTECHDWKAAFLAELPARKQALIKDEDECSHEQLDKTGLNLLQDNLSSSEEQSLPSQDVGLPNIDVLDSSDQTPVGSCSNLTEPSTGQVVTSSESLLNNNTSRVDPSSHETEEESS</sequence>
<protein>
    <recommendedName>
        <fullName evidence="1">tRNA (guanine(9)-N(1))-methyltransferase</fullName>
        <ecNumber evidence="1">2.1.1.221</ecNumber>
    </recommendedName>
</protein>
<dbReference type="GO" id="GO:0002939">
    <property type="term" value="P:tRNA N1-guanine methylation"/>
    <property type="evidence" value="ECO:0007669"/>
    <property type="project" value="TreeGrafter"/>
</dbReference>
<evidence type="ECO:0000259" key="7">
    <source>
        <dbReference type="PROSITE" id="PS51675"/>
    </source>
</evidence>
<dbReference type="FunFam" id="3.40.1280.30:FF:000001">
    <property type="entry name" value="tRNA methyltransferase 10 homolog A"/>
    <property type="match status" value="1"/>
</dbReference>
<dbReference type="GO" id="GO:0052905">
    <property type="term" value="F:tRNA (guanosine(9)-N1)-methyltransferase activity"/>
    <property type="evidence" value="ECO:0007669"/>
    <property type="project" value="UniProtKB-EC"/>
</dbReference>
<gene>
    <name evidence="8" type="ORF">GSLYS_00001627001</name>
</gene>
<feature type="region of interest" description="Disordered" evidence="6">
    <location>
        <begin position="298"/>
        <end position="367"/>
    </location>
</feature>
<feature type="compositionally biased region" description="Low complexity" evidence="6">
    <location>
        <begin position="298"/>
        <end position="308"/>
    </location>
</feature>
<comment type="caution">
    <text evidence="8">The sequence shown here is derived from an EMBL/GenBank/DDBJ whole genome shotgun (WGS) entry which is preliminary data.</text>
</comment>
<dbReference type="Gene3D" id="3.40.1280.30">
    <property type="match status" value="1"/>
</dbReference>
<dbReference type="CDD" id="cd18101">
    <property type="entry name" value="Trm10euk_A"/>
    <property type="match status" value="1"/>
</dbReference>